<feature type="compositionally biased region" description="Low complexity" evidence="1">
    <location>
        <begin position="733"/>
        <end position="762"/>
    </location>
</feature>
<dbReference type="InParanoid" id="A0A2K1QXP8"/>
<feature type="compositionally biased region" description="Low complexity" evidence="1">
    <location>
        <begin position="697"/>
        <end position="708"/>
    </location>
</feature>
<protein>
    <submittedName>
        <fullName evidence="2">Anaphase-promoting complex subunit 5</fullName>
    </submittedName>
</protein>
<dbReference type="Proteomes" id="UP000243797">
    <property type="component" value="Unassembled WGS sequence"/>
</dbReference>
<dbReference type="PANTHER" id="PTHR37540:SF5">
    <property type="entry name" value="TRANSCRIPTION FACTOR DOMAIN-CONTAINING PROTEIN"/>
    <property type="match status" value="1"/>
</dbReference>
<proteinExistence type="predicted"/>
<feature type="compositionally biased region" description="Polar residues" evidence="1">
    <location>
        <begin position="1"/>
        <end position="28"/>
    </location>
</feature>
<name>A0A2K1QXP8_9PEZI</name>
<sequence>MSGHQQSAPPRTGAPSSFSFVTATNPQQFRERGTMRQVRQQVMYSYLNKAEQDPTTTDKRVTKKRPSRATRTPSSQQAAGSAQNPAVTSSTAIPIDVPSDDLLFARFEPSEAYATPDGSSASSLAAQSFPPYTTTTIGFSDPTITSLVAHISSPMNYAQQPDIDEFSYSDTALVSKRNRSREQNLYDVAYGNPYGLHIDCIMPDPFASFDQLGNNRINVELLKSNCSAYFGSKALLDVWVHFLTSSPSAFLASLCIAAPYTDLMAQSNTSMSTIATVPNQRQTMELLTEVPKIVNESLHDPAEGFSDINVVAVCQLLAGQLTSDYTWIVPAHRYYMKHMVNTRGGLDKLGGEQVIAFNCCLTDFEAAMLANEPLDTLYLNYAREYIDTHPYVKFPAPESPIFVRDGDMRSIASNRTCSRQTLNLIILMNHLTETCIQLNRLEGRKASPTGPMPAELPDADALQLGISDIATKVHAMQPANIPGHAGFNDAYYEAIRLASIIYTHAILHRMPFHEALHVRCSLSSSAIGHTPSCAVTPAQIQQVIQRTNISDAWERMGGSLYWTLMVAAAAYHEPKGSAPTGGRKSPRKDSVQSSQPGQSTSYPTRSRGLLRSESAPTTQRVSQPSHTTTTMPPTSRSASATVDWAQAFNFDQRITDVAMTNAPSAPSAWSEVPLNNSTRIFHQYLSSEHNTPGTSATPSLTGSSSHPHTPSPPLLPIRVVSTHPTTTQELAVPTTFPTSSQSVSTPPSHPTPSTSTMTSASTELQQFKRPRTSTASASSIAAMKASKDKELGNFKKRYLIANAVRTSILLRFEHTTAILSAAIKLGEVQDYLNRRTTLGRTGNVRT</sequence>
<feature type="region of interest" description="Disordered" evidence="1">
    <location>
        <begin position="1"/>
        <end position="93"/>
    </location>
</feature>
<feature type="compositionally biased region" description="Polar residues" evidence="1">
    <location>
        <begin position="69"/>
        <end position="92"/>
    </location>
</feature>
<evidence type="ECO:0000256" key="1">
    <source>
        <dbReference type="SAM" id="MobiDB-lite"/>
    </source>
</evidence>
<dbReference type="PANTHER" id="PTHR37540">
    <property type="entry name" value="TRANSCRIPTION FACTOR (ACR-2), PUTATIVE-RELATED-RELATED"/>
    <property type="match status" value="1"/>
</dbReference>
<feature type="region of interest" description="Disordered" evidence="1">
    <location>
        <begin position="688"/>
        <end position="718"/>
    </location>
</feature>
<feature type="region of interest" description="Disordered" evidence="1">
    <location>
        <begin position="575"/>
        <end position="639"/>
    </location>
</feature>
<comment type="caution">
    <text evidence="2">The sequence shown here is derived from an EMBL/GenBank/DDBJ whole genome shotgun (WGS) entry which is preliminary data.</text>
</comment>
<feature type="region of interest" description="Disordered" evidence="1">
    <location>
        <begin position="733"/>
        <end position="780"/>
    </location>
</feature>
<dbReference type="STRING" id="2082308.A0A2K1QXP8"/>
<feature type="compositionally biased region" description="Polar residues" evidence="1">
    <location>
        <begin position="591"/>
        <end position="604"/>
    </location>
</feature>
<reference evidence="2 3" key="1">
    <citation type="submission" date="2017-06" db="EMBL/GenBank/DDBJ databases">
        <title>Draft genome sequence of a variant of Elsinoe murrayae.</title>
        <authorList>
            <person name="Cheng Q."/>
        </authorList>
    </citation>
    <scope>NUCLEOTIDE SEQUENCE [LARGE SCALE GENOMIC DNA]</scope>
    <source>
        <strain evidence="2 3">CQ-2017a</strain>
    </source>
</reference>
<dbReference type="AlphaFoldDB" id="A0A2K1QXP8"/>
<evidence type="ECO:0000313" key="2">
    <source>
        <dbReference type="EMBL" id="PNS19760.1"/>
    </source>
</evidence>
<dbReference type="OrthoDB" id="4159781at2759"/>
<gene>
    <name evidence="2" type="ORF">CAC42_7727</name>
</gene>
<accession>A0A2K1QXP8</accession>
<organism evidence="2 3">
    <name type="scientific">Sphaceloma murrayae</name>
    <dbReference type="NCBI Taxonomy" id="2082308"/>
    <lineage>
        <taxon>Eukaryota</taxon>
        <taxon>Fungi</taxon>
        <taxon>Dikarya</taxon>
        <taxon>Ascomycota</taxon>
        <taxon>Pezizomycotina</taxon>
        <taxon>Dothideomycetes</taxon>
        <taxon>Dothideomycetidae</taxon>
        <taxon>Myriangiales</taxon>
        <taxon>Elsinoaceae</taxon>
        <taxon>Sphaceloma</taxon>
    </lineage>
</organism>
<feature type="compositionally biased region" description="Low complexity" evidence="1">
    <location>
        <begin position="622"/>
        <end position="639"/>
    </location>
</feature>
<keyword evidence="3" id="KW-1185">Reference proteome</keyword>
<dbReference type="EMBL" id="NKHZ01000029">
    <property type="protein sequence ID" value="PNS19760.1"/>
    <property type="molecule type" value="Genomic_DNA"/>
</dbReference>
<evidence type="ECO:0000313" key="3">
    <source>
        <dbReference type="Proteomes" id="UP000243797"/>
    </source>
</evidence>
<feature type="compositionally biased region" description="Basic and acidic residues" evidence="1">
    <location>
        <begin position="50"/>
        <end position="60"/>
    </location>
</feature>